<name>A0ABS8JHY1_9GAMM</name>
<dbReference type="SUPFAM" id="SSF52091">
    <property type="entry name" value="SpoIIaa-like"/>
    <property type="match status" value="1"/>
</dbReference>
<evidence type="ECO:0000313" key="3">
    <source>
        <dbReference type="Proteomes" id="UP001165293"/>
    </source>
</evidence>
<keyword evidence="3" id="KW-1185">Reference proteome</keyword>
<gene>
    <name evidence="2" type="ORF">LK996_08535</name>
</gene>
<comment type="caution">
    <text evidence="2">The sequence shown here is derived from an EMBL/GenBank/DDBJ whole genome shotgun (WGS) entry which is preliminary data.</text>
</comment>
<evidence type="ECO:0000313" key="2">
    <source>
        <dbReference type="EMBL" id="MCC8363120.1"/>
    </source>
</evidence>
<reference evidence="2" key="1">
    <citation type="submission" date="2021-10" db="EMBL/GenBank/DDBJ databases">
        <authorList>
            <person name="Lyu M."/>
            <person name="Wang X."/>
            <person name="Meng X."/>
            <person name="Xu K."/>
        </authorList>
    </citation>
    <scope>NUCLEOTIDE SEQUENCE</scope>
    <source>
        <strain evidence="2">A6</strain>
    </source>
</reference>
<protein>
    <submittedName>
        <fullName evidence="2">STAS domain-containing protein</fullName>
    </submittedName>
</protein>
<organism evidence="2 3">
    <name type="scientific">Noviluteimonas lactosilytica</name>
    <dbReference type="NCBI Taxonomy" id="2888523"/>
    <lineage>
        <taxon>Bacteria</taxon>
        <taxon>Pseudomonadati</taxon>
        <taxon>Pseudomonadota</taxon>
        <taxon>Gammaproteobacteria</taxon>
        <taxon>Lysobacterales</taxon>
        <taxon>Lysobacteraceae</taxon>
        <taxon>Noviluteimonas</taxon>
    </lineage>
</organism>
<dbReference type="Gene3D" id="3.30.750.24">
    <property type="entry name" value="STAS domain"/>
    <property type="match status" value="1"/>
</dbReference>
<evidence type="ECO:0000259" key="1">
    <source>
        <dbReference type="Pfam" id="PF13466"/>
    </source>
</evidence>
<dbReference type="InterPro" id="IPR058548">
    <property type="entry name" value="MlaB-like_STAS"/>
</dbReference>
<dbReference type="PANTHER" id="PTHR35849">
    <property type="entry name" value="BLR2341 PROTEIN"/>
    <property type="match status" value="1"/>
</dbReference>
<dbReference type="Proteomes" id="UP001165293">
    <property type="component" value="Unassembled WGS sequence"/>
</dbReference>
<dbReference type="InterPro" id="IPR052746">
    <property type="entry name" value="MlaB_ABC_Transporter"/>
</dbReference>
<dbReference type="InterPro" id="IPR036513">
    <property type="entry name" value="STAS_dom_sf"/>
</dbReference>
<dbReference type="Pfam" id="PF13466">
    <property type="entry name" value="STAS_2"/>
    <property type="match status" value="1"/>
</dbReference>
<proteinExistence type="predicted"/>
<feature type="domain" description="MlaB-like STAS" evidence="1">
    <location>
        <begin position="20"/>
        <end position="94"/>
    </location>
</feature>
<dbReference type="EMBL" id="JAJGAK010000001">
    <property type="protein sequence ID" value="MCC8363120.1"/>
    <property type="molecule type" value="Genomic_DNA"/>
</dbReference>
<dbReference type="PANTHER" id="PTHR35849:SF1">
    <property type="entry name" value="INTERMEMBRANE PHOSPHOLIPID TRANSPORT SYSTEM BINDING PROTEIN MLAB"/>
    <property type="match status" value="1"/>
</dbReference>
<accession>A0ABS8JHY1</accession>
<sequence>MKEAARNAAPVAVVRDGDMLVVSGALVRAAVAGAWTRALPLIAGVRRIDLAQVAEVDSAGMALLAELAARAGGGVTVVGHPAGLADLRAAYRLDDSLAFASA</sequence>
<dbReference type="RefSeq" id="WP_230526670.1">
    <property type="nucleotide sequence ID" value="NZ_JAJGAK010000001.1"/>
</dbReference>